<protein>
    <submittedName>
        <fullName evidence="1">Uncharacterized protein</fullName>
    </submittedName>
</protein>
<comment type="caution">
    <text evidence="1">The sequence shown here is derived from an EMBL/GenBank/DDBJ whole genome shotgun (WGS) entry which is preliminary data.</text>
</comment>
<keyword evidence="2" id="KW-1185">Reference proteome</keyword>
<reference evidence="1 2" key="1">
    <citation type="submission" date="2015-06" db="EMBL/GenBank/DDBJ databases">
        <title>Comparative genome analysis of nirS-carrying Bradyrhizobium sp. strains.</title>
        <authorList>
            <person name="Ishii S."/>
            <person name="Jang J."/>
            <person name="Nishizawa T."/>
            <person name="Senoo K."/>
        </authorList>
    </citation>
    <scope>NUCLEOTIDE SEQUENCE [LARGE SCALE GENOMIC DNA]</scope>
    <source>
        <strain evidence="1 2">TSA1</strain>
    </source>
</reference>
<dbReference type="Proteomes" id="UP000228930">
    <property type="component" value="Unassembled WGS sequence"/>
</dbReference>
<proteinExistence type="predicted"/>
<dbReference type="EMBL" id="LFJC01000003">
    <property type="protein sequence ID" value="PIT05224.1"/>
    <property type="molecule type" value="Genomic_DNA"/>
</dbReference>
<organism evidence="1 2">
    <name type="scientific">Bradyrhizobium nitroreducens</name>
    <dbReference type="NCBI Taxonomy" id="709803"/>
    <lineage>
        <taxon>Bacteria</taxon>
        <taxon>Pseudomonadati</taxon>
        <taxon>Pseudomonadota</taxon>
        <taxon>Alphaproteobacteria</taxon>
        <taxon>Hyphomicrobiales</taxon>
        <taxon>Nitrobacteraceae</taxon>
        <taxon>Bradyrhizobium</taxon>
    </lineage>
</organism>
<gene>
    <name evidence="1" type="ORF">TSA1_34130</name>
</gene>
<accession>A0A2M6UKS8</accession>
<sequence length="67" mass="7179">MRIAVAVFAKRQPDACIGISGQIAGFVPAVGQEAAHPLFRTPGRQIVVIAVQKRTLRDLILDVAVDL</sequence>
<evidence type="ECO:0000313" key="2">
    <source>
        <dbReference type="Proteomes" id="UP000228930"/>
    </source>
</evidence>
<dbReference type="AlphaFoldDB" id="A0A2M6UKS8"/>
<name>A0A2M6UKS8_9BRAD</name>
<evidence type="ECO:0000313" key="1">
    <source>
        <dbReference type="EMBL" id="PIT05224.1"/>
    </source>
</evidence>